<evidence type="ECO:0000256" key="5">
    <source>
        <dbReference type="ARBA" id="ARBA00022989"/>
    </source>
</evidence>
<dbReference type="GO" id="GO:0016020">
    <property type="term" value="C:membrane"/>
    <property type="evidence" value="ECO:0007669"/>
    <property type="project" value="UniProtKB-SubCell"/>
</dbReference>
<evidence type="ECO:0000313" key="11">
    <source>
        <dbReference type="Proteomes" id="UP000176651"/>
    </source>
</evidence>
<dbReference type="GO" id="GO:0045436">
    <property type="term" value="F:lycopene beta cyclase activity"/>
    <property type="evidence" value="ECO:0007669"/>
    <property type="project" value="UniProtKB-ARBA"/>
</dbReference>
<keyword evidence="4" id="KW-0125">Carotenoid biosynthesis</keyword>
<feature type="transmembrane region" description="Helical" evidence="8">
    <location>
        <begin position="81"/>
        <end position="100"/>
    </location>
</feature>
<gene>
    <name evidence="10" type="ORF">A2V68_01205</name>
</gene>
<organism evidence="10 11">
    <name type="scientific">candidate division Kazan bacterium RBG_13_50_9</name>
    <dbReference type="NCBI Taxonomy" id="1798535"/>
    <lineage>
        <taxon>Bacteria</taxon>
        <taxon>Bacteria division Kazan-3B-28</taxon>
    </lineage>
</organism>
<protein>
    <recommendedName>
        <fullName evidence="9">Lycopene cyclase domain-containing protein</fullName>
    </recommendedName>
</protein>
<evidence type="ECO:0000259" key="9">
    <source>
        <dbReference type="Pfam" id="PF18916"/>
    </source>
</evidence>
<keyword evidence="5 8" id="KW-1133">Transmembrane helix</keyword>
<evidence type="ECO:0000256" key="3">
    <source>
        <dbReference type="ARBA" id="ARBA00022692"/>
    </source>
</evidence>
<dbReference type="EMBL" id="META01000003">
    <property type="protein sequence ID" value="OGB74352.1"/>
    <property type="molecule type" value="Genomic_DNA"/>
</dbReference>
<reference evidence="10 11" key="1">
    <citation type="journal article" date="2016" name="Nat. Commun.">
        <title>Thousands of microbial genomes shed light on interconnected biogeochemical processes in an aquifer system.</title>
        <authorList>
            <person name="Anantharaman K."/>
            <person name="Brown C.T."/>
            <person name="Hug L.A."/>
            <person name="Sharon I."/>
            <person name="Castelle C.J."/>
            <person name="Probst A.J."/>
            <person name="Thomas B.C."/>
            <person name="Singh A."/>
            <person name="Wilkins M.J."/>
            <person name="Karaoz U."/>
            <person name="Brodie E.L."/>
            <person name="Williams K.H."/>
            <person name="Hubbard S.S."/>
            <person name="Banfield J.F."/>
        </authorList>
    </citation>
    <scope>NUCLEOTIDE SEQUENCE [LARGE SCALE GENOMIC DNA]</scope>
</reference>
<evidence type="ECO:0000313" key="10">
    <source>
        <dbReference type="EMBL" id="OGB74352.1"/>
    </source>
</evidence>
<dbReference type="AlphaFoldDB" id="A0A1F4NTX6"/>
<comment type="caution">
    <text evidence="10">The sequence shown here is derived from an EMBL/GenBank/DDBJ whole genome shotgun (WGS) entry which is preliminary data.</text>
</comment>
<name>A0A1F4NTX6_UNCK3</name>
<proteinExistence type="predicted"/>
<keyword evidence="3 8" id="KW-0812">Transmembrane</keyword>
<comment type="pathway">
    <text evidence="2">Carotenoid biosynthesis.</text>
</comment>
<feature type="transmembrane region" description="Helical" evidence="8">
    <location>
        <begin position="38"/>
        <end position="61"/>
    </location>
</feature>
<keyword evidence="7" id="KW-0413">Isomerase</keyword>
<evidence type="ECO:0000256" key="4">
    <source>
        <dbReference type="ARBA" id="ARBA00022746"/>
    </source>
</evidence>
<evidence type="ECO:0000256" key="7">
    <source>
        <dbReference type="ARBA" id="ARBA00023235"/>
    </source>
</evidence>
<keyword evidence="6 8" id="KW-0472">Membrane</keyword>
<feature type="domain" description="Lycopene cyclase" evidence="9">
    <location>
        <begin position="6"/>
        <end position="94"/>
    </location>
</feature>
<accession>A0A1F4NTX6</accession>
<dbReference type="STRING" id="1798535.A2V68_01205"/>
<dbReference type="GO" id="GO:0016872">
    <property type="term" value="F:intramolecular lyase activity"/>
    <property type="evidence" value="ECO:0007669"/>
    <property type="project" value="InterPro"/>
</dbReference>
<dbReference type="Pfam" id="PF18916">
    <property type="entry name" value="Lycopene_cyc"/>
    <property type="match status" value="1"/>
</dbReference>
<evidence type="ECO:0000256" key="6">
    <source>
        <dbReference type="ARBA" id="ARBA00023136"/>
    </source>
</evidence>
<evidence type="ECO:0000256" key="1">
    <source>
        <dbReference type="ARBA" id="ARBA00004141"/>
    </source>
</evidence>
<dbReference type="Proteomes" id="UP000176651">
    <property type="component" value="Unassembled WGS sequence"/>
</dbReference>
<feature type="transmembrane region" description="Helical" evidence="8">
    <location>
        <begin position="6"/>
        <end position="26"/>
    </location>
</feature>
<comment type="subcellular location">
    <subcellularLocation>
        <location evidence="1">Membrane</location>
        <topology evidence="1">Multi-pass membrane protein</topology>
    </subcellularLocation>
</comment>
<evidence type="ECO:0000256" key="8">
    <source>
        <dbReference type="SAM" id="Phobius"/>
    </source>
</evidence>
<dbReference type="GO" id="GO:0016117">
    <property type="term" value="P:carotenoid biosynthetic process"/>
    <property type="evidence" value="ECO:0007669"/>
    <property type="project" value="UniProtKB-KW"/>
</dbReference>
<evidence type="ECO:0000256" key="2">
    <source>
        <dbReference type="ARBA" id="ARBA00004829"/>
    </source>
</evidence>
<dbReference type="InterPro" id="IPR017825">
    <property type="entry name" value="Lycopene_cyclase_dom"/>
</dbReference>
<sequence length="108" mass="12846">MISHYTYLISALIVFVFIGLVIYARYRHIAQWRQHRHTVWVIILASFIYSLTEYPALHWHAWQYNSDRVTGLTLLGIPTETYFFTFTIFFLVSLATLAMADKLERDNR</sequence>